<sequence>MCFRMRTVTDVVVLLSLVTSINSQEGAQQGTTDANSAFEERINKIIKNISQYYVGDVFSELEVDIELMRPVVVEGEYADDARAETIREGVREQSKIVKDKMQKAMQNLKINYKPRSKRSSELDEAEGFDEHIIQKRSEQMDLLNYIFDNFDIEFEPIKVYY</sequence>
<dbReference type="EMBL" id="KN550654">
    <property type="protein sequence ID" value="KHJ93682.1"/>
    <property type="molecule type" value="Genomic_DNA"/>
</dbReference>
<feature type="signal peptide" evidence="1">
    <location>
        <begin position="1"/>
        <end position="23"/>
    </location>
</feature>
<organism evidence="2 3">
    <name type="scientific">Oesophagostomum dentatum</name>
    <name type="common">Nodular worm</name>
    <dbReference type="NCBI Taxonomy" id="61180"/>
    <lineage>
        <taxon>Eukaryota</taxon>
        <taxon>Metazoa</taxon>
        <taxon>Ecdysozoa</taxon>
        <taxon>Nematoda</taxon>
        <taxon>Chromadorea</taxon>
        <taxon>Rhabditida</taxon>
        <taxon>Rhabditina</taxon>
        <taxon>Rhabditomorpha</taxon>
        <taxon>Strongyloidea</taxon>
        <taxon>Strongylidae</taxon>
        <taxon>Oesophagostomum</taxon>
    </lineage>
</organism>
<dbReference type="OrthoDB" id="5906392at2759"/>
<accession>A0A0B1TCZ1</accession>
<feature type="chain" id="PRO_5002082112" evidence="1">
    <location>
        <begin position="24"/>
        <end position="161"/>
    </location>
</feature>
<dbReference type="Proteomes" id="UP000053660">
    <property type="component" value="Unassembled WGS sequence"/>
</dbReference>
<reference evidence="2 3" key="1">
    <citation type="submission" date="2014-03" db="EMBL/GenBank/DDBJ databases">
        <title>Draft genome of the hookworm Oesophagostomum dentatum.</title>
        <authorList>
            <person name="Mitreva M."/>
        </authorList>
    </citation>
    <scope>NUCLEOTIDE SEQUENCE [LARGE SCALE GENOMIC DNA]</scope>
    <source>
        <strain evidence="2 3">OD-Hann</strain>
    </source>
</reference>
<protein>
    <submittedName>
        <fullName evidence="2">Uncharacterized protein</fullName>
    </submittedName>
</protein>
<gene>
    <name evidence="2" type="ORF">OESDEN_06399</name>
</gene>
<dbReference type="AlphaFoldDB" id="A0A0B1TCZ1"/>
<evidence type="ECO:0000256" key="1">
    <source>
        <dbReference type="SAM" id="SignalP"/>
    </source>
</evidence>
<keyword evidence="1" id="KW-0732">Signal</keyword>
<keyword evidence="3" id="KW-1185">Reference proteome</keyword>
<evidence type="ECO:0000313" key="3">
    <source>
        <dbReference type="Proteomes" id="UP000053660"/>
    </source>
</evidence>
<evidence type="ECO:0000313" key="2">
    <source>
        <dbReference type="EMBL" id="KHJ93682.1"/>
    </source>
</evidence>
<proteinExistence type="predicted"/>
<name>A0A0B1TCZ1_OESDE</name>